<dbReference type="WBParaSite" id="HPLM_0001219701-mRNA-1">
    <property type="protein sequence ID" value="HPLM_0001219701-mRNA-1"/>
    <property type="gene ID" value="HPLM_0001219701"/>
</dbReference>
<reference evidence="2 3" key="2">
    <citation type="submission" date="2018-11" db="EMBL/GenBank/DDBJ databases">
        <authorList>
            <consortium name="Pathogen Informatics"/>
        </authorList>
    </citation>
    <scope>NUCLEOTIDE SEQUENCE [LARGE SCALE GENOMIC DNA]</scope>
    <source>
        <strain evidence="2 3">MHpl1</strain>
    </source>
</reference>
<name>A0A0N4WLZ1_HAEPC</name>
<dbReference type="InterPro" id="IPR001283">
    <property type="entry name" value="CRISP-related"/>
</dbReference>
<dbReference type="STRING" id="6290.A0A0N4WLZ1"/>
<proteinExistence type="predicted"/>
<dbReference type="PRINTS" id="PR00837">
    <property type="entry name" value="V5TPXLIKE"/>
</dbReference>
<evidence type="ECO:0000313" key="2">
    <source>
        <dbReference type="EMBL" id="VDO44983.1"/>
    </source>
</evidence>
<evidence type="ECO:0000313" key="3">
    <source>
        <dbReference type="Proteomes" id="UP000268014"/>
    </source>
</evidence>
<dbReference type="SUPFAM" id="SSF55797">
    <property type="entry name" value="PR-1-like"/>
    <property type="match status" value="2"/>
</dbReference>
<accession>A0A0N4WLZ1</accession>
<reference evidence="4" key="1">
    <citation type="submission" date="2017-02" db="UniProtKB">
        <authorList>
            <consortium name="WormBaseParasite"/>
        </authorList>
    </citation>
    <scope>IDENTIFICATION</scope>
</reference>
<keyword evidence="3" id="KW-1185">Reference proteome</keyword>
<dbReference type="Proteomes" id="UP000268014">
    <property type="component" value="Unassembled WGS sequence"/>
</dbReference>
<dbReference type="Gene3D" id="3.40.33.10">
    <property type="entry name" value="CAP"/>
    <property type="match status" value="2"/>
</dbReference>
<protein>
    <submittedName>
        <fullName evidence="4">SCP domain-containing protein</fullName>
    </submittedName>
</protein>
<dbReference type="InterPro" id="IPR014044">
    <property type="entry name" value="CAP_dom"/>
</dbReference>
<evidence type="ECO:0000259" key="1">
    <source>
        <dbReference type="SMART" id="SM00198"/>
    </source>
</evidence>
<feature type="domain" description="SCP" evidence="1">
    <location>
        <begin position="72"/>
        <end position="224"/>
    </location>
</feature>
<gene>
    <name evidence="2" type="ORF">HPLM_LOCUS12189</name>
</gene>
<dbReference type="SMART" id="SM00198">
    <property type="entry name" value="SCP"/>
    <property type="match status" value="2"/>
</dbReference>
<dbReference type="OrthoDB" id="337038at2759"/>
<dbReference type="AlphaFoldDB" id="A0A0N4WLZ1"/>
<dbReference type="CDD" id="cd05380">
    <property type="entry name" value="CAP_euk"/>
    <property type="match status" value="1"/>
</dbReference>
<dbReference type="InterPro" id="IPR035940">
    <property type="entry name" value="CAP_sf"/>
</dbReference>
<dbReference type="EMBL" id="UZAF01017789">
    <property type="protein sequence ID" value="VDO44983.1"/>
    <property type="molecule type" value="Genomic_DNA"/>
</dbReference>
<organism evidence="4">
    <name type="scientific">Haemonchus placei</name>
    <name type="common">Barber's pole worm</name>
    <dbReference type="NCBI Taxonomy" id="6290"/>
    <lineage>
        <taxon>Eukaryota</taxon>
        <taxon>Metazoa</taxon>
        <taxon>Ecdysozoa</taxon>
        <taxon>Nematoda</taxon>
        <taxon>Chromadorea</taxon>
        <taxon>Rhabditida</taxon>
        <taxon>Rhabditina</taxon>
        <taxon>Rhabditomorpha</taxon>
        <taxon>Strongyloidea</taxon>
        <taxon>Trichostrongylidae</taxon>
        <taxon>Haemonchus</taxon>
    </lineage>
</organism>
<feature type="domain" description="SCP" evidence="1">
    <location>
        <begin position="226"/>
        <end position="364"/>
    </location>
</feature>
<sequence length="364" mass="41843">MNLKYLFQRLAIDQPGYRSPRMDTNRGIIDEELLTYGFIPNSIEGSGFSDERSSDQAGTENFACEHSTIALEHRKYILYTHNRLRSKLALGHQPNKPGLGKMGTGRNIYLLRWDCDLELLVHQRIQSCSPHVLMNSSRLSGSQLVKHFDIGLQGHNVSHHIEDSMRTWWLQYKRNGNVDPKNRYSSKQLYYGWANMAKGKTTRIGCSYHRCNANMKAIFSCIYSDSFFLKVLPTNMTVQSYDCELERNAQLWADECVFEHSDRKRRPNQGQNLYMTSFLYLEPTSLLHMAIEMWWKELEEYGIPANAVLSESFWSSKGKLIGHFTQVRSCLTIVQMAWGETHRVGCAVGNCSNMGLVVCHYSPA</sequence>
<dbReference type="PANTHER" id="PTHR10334">
    <property type="entry name" value="CYSTEINE-RICH SECRETORY PROTEIN-RELATED"/>
    <property type="match status" value="1"/>
</dbReference>
<dbReference type="Pfam" id="PF00188">
    <property type="entry name" value="CAP"/>
    <property type="match status" value="2"/>
</dbReference>
<evidence type="ECO:0000313" key="4">
    <source>
        <dbReference type="WBParaSite" id="HPLM_0001219701-mRNA-1"/>
    </source>
</evidence>